<dbReference type="Proteomes" id="UP000305067">
    <property type="component" value="Unassembled WGS sequence"/>
</dbReference>
<feature type="region of interest" description="Disordered" evidence="1">
    <location>
        <begin position="1"/>
        <end position="27"/>
    </location>
</feature>
<accession>A0A5C3QE97</accession>
<keyword evidence="3" id="KW-1185">Reference proteome</keyword>
<proteinExistence type="predicted"/>
<gene>
    <name evidence="2" type="ORF">BDV98DRAFT_606541</name>
</gene>
<protein>
    <submittedName>
        <fullName evidence="2">Uncharacterized protein</fullName>
    </submittedName>
</protein>
<dbReference type="AlphaFoldDB" id="A0A5C3QE97"/>
<name>A0A5C3QE97_9AGAR</name>
<organism evidence="2 3">
    <name type="scientific">Pterulicium gracile</name>
    <dbReference type="NCBI Taxonomy" id="1884261"/>
    <lineage>
        <taxon>Eukaryota</taxon>
        <taxon>Fungi</taxon>
        <taxon>Dikarya</taxon>
        <taxon>Basidiomycota</taxon>
        <taxon>Agaricomycotina</taxon>
        <taxon>Agaricomycetes</taxon>
        <taxon>Agaricomycetidae</taxon>
        <taxon>Agaricales</taxon>
        <taxon>Pleurotineae</taxon>
        <taxon>Pterulaceae</taxon>
        <taxon>Pterulicium</taxon>
    </lineage>
</organism>
<reference evidence="2 3" key="1">
    <citation type="journal article" date="2019" name="Nat. Ecol. Evol.">
        <title>Megaphylogeny resolves global patterns of mushroom evolution.</title>
        <authorList>
            <person name="Varga T."/>
            <person name="Krizsan K."/>
            <person name="Foldi C."/>
            <person name="Dima B."/>
            <person name="Sanchez-Garcia M."/>
            <person name="Sanchez-Ramirez S."/>
            <person name="Szollosi G.J."/>
            <person name="Szarkandi J.G."/>
            <person name="Papp V."/>
            <person name="Albert L."/>
            <person name="Andreopoulos W."/>
            <person name="Angelini C."/>
            <person name="Antonin V."/>
            <person name="Barry K.W."/>
            <person name="Bougher N.L."/>
            <person name="Buchanan P."/>
            <person name="Buyck B."/>
            <person name="Bense V."/>
            <person name="Catcheside P."/>
            <person name="Chovatia M."/>
            <person name="Cooper J."/>
            <person name="Damon W."/>
            <person name="Desjardin D."/>
            <person name="Finy P."/>
            <person name="Geml J."/>
            <person name="Haridas S."/>
            <person name="Hughes K."/>
            <person name="Justo A."/>
            <person name="Karasinski D."/>
            <person name="Kautmanova I."/>
            <person name="Kiss B."/>
            <person name="Kocsube S."/>
            <person name="Kotiranta H."/>
            <person name="LaButti K.M."/>
            <person name="Lechner B.E."/>
            <person name="Liimatainen K."/>
            <person name="Lipzen A."/>
            <person name="Lukacs Z."/>
            <person name="Mihaltcheva S."/>
            <person name="Morgado L.N."/>
            <person name="Niskanen T."/>
            <person name="Noordeloos M.E."/>
            <person name="Ohm R.A."/>
            <person name="Ortiz-Santana B."/>
            <person name="Ovrebo C."/>
            <person name="Racz N."/>
            <person name="Riley R."/>
            <person name="Savchenko A."/>
            <person name="Shiryaev A."/>
            <person name="Soop K."/>
            <person name="Spirin V."/>
            <person name="Szebenyi C."/>
            <person name="Tomsovsky M."/>
            <person name="Tulloss R.E."/>
            <person name="Uehling J."/>
            <person name="Grigoriev I.V."/>
            <person name="Vagvolgyi C."/>
            <person name="Papp T."/>
            <person name="Martin F.M."/>
            <person name="Miettinen O."/>
            <person name="Hibbett D.S."/>
            <person name="Nagy L.G."/>
        </authorList>
    </citation>
    <scope>NUCLEOTIDE SEQUENCE [LARGE SCALE GENOMIC DNA]</scope>
    <source>
        <strain evidence="2 3">CBS 309.79</strain>
    </source>
</reference>
<evidence type="ECO:0000256" key="1">
    <source>
        <dbReference type="SAM" id="MobiDB-lite"/>
    </source>
</evidence>
<dbReference type="EMBL" id="ML178837">
    <property type="protein sequence ID" value="TFK98750.1"/>
    <property type="molecule type" value="Genomic_DNA"/>
</dbReference>
<feature type="non-terminal residue" evidence="2">
    <location>
        <position position="176"/>
    </location>
</feature>
<evidence type="ECO:0000313" key="3">
    <source>
        <dbReference type="Proteomes" id="UP000305067"/>
    </source>
</evidence>
<sequence>MSPASTTASLPSADSTTKSNKTRSSKPVKLPTYVGYDIPHTAFIDLAFSFPSNRDLDSGQRRTYLHAQGLFPKSRGFPSYMGLLHPDHNTDSPPSRRKFEDYMVYFFPVRRIRAIESYHSELYTLEPTEQDQKALARFKSWVEKLGGEFEPAQATFRAVPPIYLGESHFSYYFLRS</sequence>
<evidence type="ECO:0000313" key="2">
    <source>
        <dbReference type="EMBL" id="TFK98750.1"/>
    </source>
</evidence>
<feature type="compositionally biased region" description="Low complexity" evidence="1">
    <location>
        <begin position="1"/>
        <end position="19"/>
    </location>
</feature>